<dbReference type="GO" id="GO:0005634">
    <property type="term" value="C:nucleus"/>
    <property type="evidence" value="ECO:0007669"/>
    <property type="project" value="UniProtKB-SubCell"/>
</dbReference>
<proteinExistence type="inferred from homology"/>
<feature type="compositionally biased region" description="Basic and acidic residues" evidence="8">
    <location>
        <begin position="547"/>
        <end position="572"/>
    </location>
</feature>
<keyword evidence="6" id="KW-0862">Zinc</keyword>
<reference evidence="9 10" key="1">
    <citation type="submission" date="2020-08" db="EMBL/GenBank/DDBJ databases">
        <title>Plant Genome Project.</title>
        <authorList>
            <person name="Zhang R.-G."/>
        </authorList>
    </citation>
    <scope>NUCLEOTIDE SEQUENCE [LARGE SCALE GENOMIC DNA]</scope>
    <source>
        <tissue evidence="9">Rhizome</tissue>
    </source>
</reference>
<keyword evidence="3" id="KW-0479">Metal-binding</keyword>
<keyword evidence="7" id="KW-0539">Nucleus</keyword>
<dbReference type="AlphaFoldDB" id="A0A8J5KG25"/>
<evidence type="ECO:0000256" key="4">
    <source>
        <dbReference type="ARBA" id="ARBA00022737"/>
    </source>
</evidence>
<keyword evidence="10" id="KW-1185">Reference proteome</keyword>
<gene>
    <name evidence="9" type="ORF">ZIOFF_059291</name>
</gene>
<comment type="subcellular location">
    <subcellularLocation>
        <location evidence="1">Nucleus</location>
    </subcellularLocation>
</comment>
<dbReference type="PANTHER" id="PTHR14738">
    <property type="entry name" value="ZINC FINGER CCCH DOMAIN-CONTAINING PROTEIN 14"/>
    <property type="match status" value="1"/>
</dbReference>
<evidence type="ECO:0000256" key="7">
    <source>
        <dbReference type="ARBA" id="ARBA00023242"/>
    </source>
</evidence>
<keyword evidence="5" id="KW-0863">Zinc-finger</keyword>
<evidence type="ECO:0000256" key="5">
    <source>
        <dbReference type="ARBA" id="ARBA00022771"/>
    </source>
</evidence>
<accession>A0A8J5KG25</accession>
<feature type="compositionally biased region" description="Polar residues" evidence="8">
    <location>
        <begin position="578"/>
        <end position="591"/>
    </location>
</feature>
<evidence type="ECO:0000256" key="2">
    <source>
        <dbReference type="ARBA" id="ARBA00008423"/>
    </source>
</evidence>
<organism evidence="9 10">
    <name type="scientific">Zingiber officinale</name>
    <name type="common">Ginger</name>
    <name type="synonym">Amomum zingiber</name>
    <dbReference type="NCBI Taxonomy" id="94328"/>
    <lineage>
        <taxon>Eukaryota</taxon>
        <taxon>Viridiplantae</taxon>
        <taxon>Streptophyta</taxon>
        <taxon>Embryophyta</taxon>
        <taxon>Tracheophyta</taxon>
        <taxon>Spermatophyta</taxon>
        <taxon>Magnoliopsida</taxon>
        <taxon>Liliopsida</taxon>
        <taxon>Zingiberales</taxon>
        <taxon>Zingiberaceae</taxon>
        <taxon>Zingiber</taxon>
    </lineage>
</organism>
<evidence type="ECO:0000256" key="6">
    <source>
        <dbReference type="ARBA" id="ARBA00022833"/>
    </source>
</evidence>
<protein>
    <submittedName>
        <fullName evidence="9">Uncharacterized protein</fullName>
    </submittedName>
</protein>
<dbReference type="PANTHER" id="PTHR14738:SF29">
    <property type="entry name" value="ZINC FINGER CCCH DOMAIN-CONTAINING PROTEIN 14"/>
    <property type="match status" value="1"/>
</dbReference>
<name>A0A8J5KG25_ZINOF</name>
<evidence type="ECO:0000313" key="9">
    <source>
        <dbReference type="EMBL" id="KAG6482656.1"/>
    </source>
</evidence>
<evidence type="ECO:0000313" key="10">
    <source>
        <dbReference type="Proteomes" id="UP000734854"/>
    </source>
</evidence>
<dbReference type="GO" id="GO:0008143">
    <property type="term" value="F:poly(A) binding"/>
    <property type="evidence" value="ECO:0007669"/>
    <property type="project" value="InterPro"/>
</dbReference>
<feature type="compositionally biased region" description="Polar residues" evidence="8">
    <location>
        <begin position="508"/>
        <end position="534"/>
    </location>
</feature>
<feature type="region of interest" description="Disordered" evidence="8">
    <location>
        <begin position="493"/>
        <end position="591"/>
    </location>
</feature>
<dbReference type="InterPro" id="IPR040366">
    <property type="entry name" value="Nab2/ZC3H14"/>
</dbReference>
<feature type="region of interest" description="Disordered" evidence="8">
    <location>
        <begin position="175"/>
        <end position="203"/>
    </location>
</feature>
<evidence type="ECO:0000256" key="3">
    <source>
        <dbReference type="ARBA" id="ARBA00022723"/>
    </source>
</evidence>
<keyword evidence="4" id="KW-0677">Repeat</keyword>
<sequence>MPSLGHFEKFPFQENYCDICLFNITREIEVKARRLGGGRGREMAERGQLDQASPAAKVDADVLLNEPRSFRMDRRSPEAAALRDAVSRKLLDFLGAYSDDVLTGFVLSWGVFPWVGREYIIVLVCNGKHQNQARDELEAFLGNESENFVTWLWNYLSLQTNVSNTPVHCLDETTKSKGGFSDPSNDKESLSHANNIDDVERPKGWRPSEIASIKVHADRPQEHTRAINNFSCLDDINQTQNGFTMFVDASLISSTKFFSGGEHCLERQNQHWKISSSASPSQPLHMPKTETVMRNSQPIEDIKHEFLSYRNTVPSEPSANDVAAIEAQITRPRGNVWDRLGKRCKENESLLRGERHYITTTEKLNLHTEESQDSKLVVVEPYATYSGNKTENSAVFDEGHKRRLAANSSQRQDVQEYNKRYSFEPVDKSRKIRQGYITSGNMYASFAGSEESLLQTKEALQEVKGSVSIKCQYFPILSDLTSVKNNTVKEPTCTSASSLNEKNKQSDKVVQSASKKNTSETTMAQNSVPYSLTSDKPEPLKFTNRNSESRPIHNEITDVKLKLQQVEKDMQKLRSKQADLNNSKSKLPSGH</sequence>
<evidence type="ECO:0000256" key="1">
    <source>
        <dbReference type="ARBA" id="ARBA00004123"/>
    </source>
</evidence>
<dbReference type="GO" id="GO:0008270">
    <property type="term" value="F:zinc ion binding"/>
    <property type="evidence" value="ECO:0007669"/>
    <property type="project" value="UniProtKB-KW"/>
</dbReference>
<comment type="similarity">
    <text evidence="2">Belongs to the ZC3H14 family.</text>
</comment>
<evidence type="ECO:0000256" key="8">
    <source>
        <dbReference type="SAM" id="MobiDB-lite"/>
    </source>
</evidence>
<dbReference type="EMBL" id="JACMSC010000016">
    <property type="protein sequence ID" value="KAG6482656.1"/>
    <property type="molecule type" value="Genomic_DNA"/>
</dbReference>
<dbReference type="Proteomes" id="UP000734854">
    <property type="component" value="Unassembled WGS sequence"/>
</dbReference>
<comment type="caution">
    <text evidence="9">The sequence shown here is derived from an EMBL/GenBank/DDBJ whole genome shotgun (WGS) entry which is preliminary data.</text>
</comment>
<dbReference type="GO" id="GO:0043488">
    <property type="term" value="P:regulation of mRNA stability"/>
    <property type="evidence" value="ECO:0007669"/>
    <property type="project" value="InterPro"/>
</dbReference>
<dbReference type="GO" id="GO:0005737">
    <property type="term" value="C:cytoplasm"/>
    <property type="evidence" value="ECO:0007669"/>
    <property type="project" value="TreeGrafter"/>
</dbReference>